<feature type="domain" description="FAD-binding" evidence="7">
    <location>
        <begin position="25"/>
        <end position="66"/>
    </location>
</feature>
<feature type="compositionally biased region" description="Polar residues" evidence="5">
    <location>
        <begin position="10"/>
        <end position="20"/>
    </location>
</feature>
<keyword evidence="2" id="KW-0285">Flavoprotein</keyword>
<feature type="region of interest" description="Disordered" evidence="5">
    <location>
        <begin position="1"/>
        <end position="23"/>
    </location>
</feature>
<dbReference type="EMBL" id="JAZDUE010000010">
    <property type="protein sequence ID" value="MEE4024049.1"/>
    <property type="molecule type" value="Genomic_DNA"/>
</dbReference>
<keyword evidence="4" id="KW-0560">Oxidoreductase</keyword>
<name>A0ABU7MW79_9ACTN</name>
<evidence type="ECO:0000256" key="5">
    <source>
        <dbReference type="SAM" id="MobiDB-lite"/>
    </source>
</evidence>
<sequence length="557" mass="60548">MPDSIPIEVSGTSSPHPSTPQRDHYDVLVVGAGPSGAVATKELAQAGFSVVCLEQGDWAQRSEFRGATPEWELTAQRDWHPNPNVRRRPGDYPIDASDSDMNPLMYNGVGGGTVIYAGHWAPFVPSDFRTRTLDGVGDDWPLSWEELLPFYNRIADEIGVSGLDGDPAYPDSLTYPLPPLPIGRIGMKAAQGLDAMGWHWWPAANSIASKPWRHQNACVRRGTCLTGCPEGAKGSFDLTHWPDAVKAGAELITGARVREVTVNDRGLATGAAWVDRSGTERHTTADVVIVCANGIGTPRLLKISSSKRFPDGLANSSGLVGRRLMMHPLVIATAIYEDPLESWLGPAGQSVVSMEFFESDPSRGFRRGAKWQIMPSGGPLGLRAGYANSTVEAAWGDNFHRSLDRTFGHTVEWSAEVEDLPMDSNRVELSSTVFDDSGLPAPEIHYRLDDNTHRNLEFNAERLKEAMAASGALEHSEPILMRDAGWHIMGTARMGDDPSSSVVDKWGRSHDVDNLFIFDSSIFVTSSSSNPTATIASLALRNVERLIASRTQQAVPA</sequence>
<evidence type="ECO:0000256" key="1">
    <source>
        <dbReference type="ARBA" id="ARBA00010790"/>
    </source>
</evidence>
<evidence type="ECO:0000313" key="9">
    <source>
        <dbReference type="EMBL" id="MEE4024049.1"/>
    </source>
</evidence>
<dbReference type="InterPro" id="IPR036188">
    <property type="entry name" value="FAD/NAD-bd_sf"/>
</dbReference>
<evidence type="ECO:0000259" key="6">
    <source>
        <dbReference type="Pfam" id="PF00732"/>
    </source>
</evidence>
<reference evidence="9 10" key="1">
    <citation type="submission" date="2024-01" db="EMBL/GenBank/DDBJ databases">
        <title>Draft genome sequence of Gordonia sp. PKS22-38.</title>
        <authorList>
            <person name="Suphannarot A."/>
            <person name="Mingma R."/>
        </authorList>
    </citation>
    <scope>NUCLEOTIDE SEQUENCE [LARGE SCALE GENOMIC DNA]</scope>
    <source>
        <strain evidence="9 10">PKS22-38</strain>
    </source>
</reference>
<comment type="caution">
    <text evidence="9">The sequence shown here is derived from an EMBL/GenBank/DDBJ whole genome shotgun (WGS) entry which is preliminary data.</text>
</comment>
<dbReference type="SUPFAM" id="SSF54373">
    <property type="entry name" value="FAD-linked reductases, C-terminal domain"/>
    <property type="match status" value="1"/>
</dbReference>
<dbReference type="RefSeq" id="WP_330505441.1">
    <property type="nucleotide sequence ID" value="NZ_JAZDUE010000010.1"/>
</dbReference>
<evidence type="ECO:0000259" key="7">
    <source>
        <dbReference type="Pfam" id="PF01494"/>
    </source>
</evidence>
<dbReference type="InterPro" id="IPR007867">
    <property type="entry name" value="GMC_OxRtase_C"/>
</dbReference>
<feature type="domain" description="Glucose-methanol-choline oxidoreductase C-terminal" evidence="8">
    <location>
        <begin position="421"/>
        <end position="539"/>
    </location>
</feature>
<dbReference type="PANTHER" id="PTHR46056:SF12">
    <property type="entry name" value="LONG-CHAIN-ALCOHOL OXIDASE"/>
    <property type="match status" value="1"/>
</dbReference>
<dbReference type="PANTHER" id="PTHR46056">
    <property type="entry name" value="LONG-CHAIN-ALCOHOL OXIDASE"/>
    <property type="match status" value="1"/>
</dbReference>
<dbReference type="Gene3D" id="3.50.50.60">
    <property type="entry name" value="FAD/NAD(P)-binding domain"/>
    <property type="match status" value="2"/>
</dbReference>
<dbReference type="Pfam" id="PF01494">
    <property type="entry name" value="FAD_binding_3"/>
    <property type="match status" value="1"/>
</dbReference>
<keyword evidence="10" id="KW-1185">Reference proteome</keyword>
<dbReference type="InterPro" id="IPR002938">
    <property type="entry name" value="FAD-bd"/>
</dbReference>
<dbReference type="Pfam" id="PF05199">
    <property type="entry name" value="GMC_oxred_C"/>
    <property type="match status" value="1"/>
</dbReference>
<accession>A0ABU7MW79</accession>
<evidence type="ECO:0000313" key="10">
    <source>
        <dbReference type="Proteomes" id="UP001335729"/>
    </source>
</evidence>
<evidence type="ECO:0000256" key="2">
    <source>
        <dbReference type="ARBA" id="ARBA00022630"/>
    </source>
</evidence>
<dbReference type="InterPro" id="IPR000172">
    <property type="entry name" value="GMC_OxRdtase_N"/>
</dbReference>
<evidence type="ECO:0000256" key="3">
    <source>
        <dbReference type="ARBA" id="ARBA00022827"/>
    </source>
</evidence>
<evidence type="ECO:0000259" key="8">
    <source>
        <dbReference type="Pfam" id="PF05199"/>
    </source>
</evidence>
<dbReference type="Proteomes" id="UP001335729">
    <property type="component" value="Unassembled WGS sequence"/>
</dbReference>
<evidence type="ECO:0000256" key="4">
    <source>
        <dbReference type="ARBA" id="ARBA00023002"/>
    </source>
</evidence>
<dbReference type="Pfam" id="PF00732">
    <property type="entry name" value="GMC_oxred_N"/>
    <property type="match status" value="1"/>
</dbReference>
<dbReference type="SUPFAM" id="SSF51905">
    <property type="entry name" value="FAD/NAD(P)-binding domain"/>
    <property type="match status" value="1"/>
</dbReference>
<protein>
    <submittedName>
        <fullName evidence="9">GMC family oxidoreductase</fullName>
    </submittedName>
</protein>
<organism evidence="9 10">
    <name type="scientific">Gordonia prachuapensis</name>
    <dbReference type="NCBI Taxonomy" id="3115651"/>
    <lineage>
        <taxon>Bacteria</taxon>
        <taxon>Bacillati</taxon>
        <taxon>Actinomycetota</taxon>
        <taxon>Actinomycetes</taxon>
        <taxon>Mycobacteriales</taxon>
        <taxon>Gordoniaceae</taxon>
        <taxon>Gordonia</taxon>
    </lineage>
</organism>
<feature type="domain" description="Glucose-methanol-choline oxidoreductase N-terminal" evidence="6">
    <location>
        <begin position="212"/>
        <end position="328"/>
    </location>
</feature>
<gene>
    <name evidence="9" type="ORF">V1Y59_13255</name>
</gene>
<proteinExistence type="inferred from homology"/>
<keyword evidence="3" id="KW-0274">FAD</keyword>
<comment type="similarity">
    <text evidence="1">Belongs to the GMC oxidoreductase family.</text>
</comment>